<feature type="signal peptide" evidence="1">
    <location>
        <begin position="1"/>
        <end position="17"/>
    </location>
</feature>
<evidence type="ECO:0000256" key="1">
    <source>
        <dbReference type="SAM" id="SignalP"/>
    </source>
</evidence>
<keyword evidence="3" id="KW-1185">Reference proteome</keyword>
<accession>A0A0U1LVR0</accession>
<name>A0A0U1LVR0_TALIS</name>
<dbReference type="OMA" id="CYIDNGL"/>
<dbReference type="EMBL" id="CVMT01000003">
    <property type="protein sequence ID" value="CRG87504.1"/>
    <property type="molecule type" value="Genomic_DNA"/>
</dbReference>
<reference evidence="2 3" key="1">
    <citation type="submission" date="2015-04" db="EMBL/GenBank/DDBJ databases">
        <authorList>
            <person name="Syromyatnikov M.Y."/>
            <person name="Popov V.N."/>
        </authorList>
    </citation>
    <scope>NUCLEOTIDE SEQUENCE [LARGE SCALE GENOMIC DNA]</scope>
    <source>
        <strain evidence="2">WF-38-12</strain>
    </source>
</reference>
<protein>
    <recommendedName>
        <fullName evidence="4">Chitin-binding type-2 domain-containing protein</fullName>
    </recommendedName>
</protein>
<gene>
    <name evidence="2" type="ORF">PISL3812_04522</name>
</gene>
<evidence type="ECO:0008006" key="4">
    <source>
        <dbReference type="Google" id="ProtNLM"/>
    </source>
</evidence>
<dbReference type="OrthoDB" id="2251794at2759"/>
<dbReference type="Proteomes" id="UP000054383">
    <property type="component" value="Unassembled WGS sequence"/>
</dbReference>
<feature type="chain" id="PRO_5006711289" description="Chitin-binding type-2 domain-containing protein" evidence="1">
    <location>
        <begin position="18"/>
        <end position="183"/>
    </location>
</feature>
<evidence type="ECO:0000313" key="2">
    <source>
        <dbReference type="EMBL" id="CRG87504.1"/>
    </source>
</evidence>
<evidence type="ECO:0000313" key="3">
    <source>
        <dbReference type="Proteomes" id="UP000054383"/>
    </source>
</evidence>
<dbReference type="STRING" id="28573.A0A0U1LVR0"/>
<organism evidence="2 3">
    <name type="scientific">Talaromyces islandicus</name>
    <name type="common">Penicillium islandicum</name>
    <dbReference type="NCBI Taxonomy" id="28573"/>
    <lineage>
        <taxon>Eukaryota</taxon>
        <taxon>Fungi</taxon>
        <taxon>Dikarya</taxon>
        <taxon>Ascomycota</taxon>
        <taxon>Pezizomycotina</taxon>
        <taxon>Eurotiomycetes</taxon>
        <taxon>Eurotiomycetidae</taxon>
        <taxon>Eurotiales</taxon>
        <taxon>Trichocomaceae</taxon>
        <taxon>Talaromyces</taxon>
        <taxon>Talaromyces sect. Islandici</taxon>
    </lineage>
</organism>
<keyword evidence="1" id="KW-0732">Signal</keyword>
<proteinExistence type="predicted"/>
<dbReference type="AlphaFoldDB" id="A0A0U1LVR0"/>
<sequence length="183" mass="20134">MKLNFLGLPLFLALAVAHPENTLFARQTANSTECRNPQPNDCSFYAQCVESRYHCGPSGYPLSYGEKYCQRSLEDAPLLSSAGQAWVTKVMLCLQQRLVPYDLGGNQTFANCTALHDYAFSTHPTCYVEGGLCTLPVTDWETIVFKIVGVDTLFGSWDAIKQAVEAAAGCGEFYLWAIAHGVF</sequence>